<protein>
    <submittedName>
        <fullName evidence="1">Uncharacterized protein</fullName>
    </submittedName>
</protein>
<dbReference type="EMBL" id="KN880464">
    <property type="protein sequence ID" value="KIY70736.1"/>
    <property type="molecule type" value="Genomic_DNA"/>
</dbReference>
<gene>
    <name evidence="1" type="ORF">CYLTODRAFT_419555</name>
</gene>
<keyword evidence="2" id="KW-1185">Reference proteome</keyword>
<dbReference type="AlphaFoldDB" id="A0A0D7BMC0"/>
<evidence type="ECO:0000313" key="1">
    <source>
        <dbReference type="EMBL" id="KIY70736.1"/>
    </source>
</evidence>
<evidence type="ECO:0000313" key="2">
    <source>
        <dbReference type="Proteomes" id="UP000054007"/>
    </source>
</evidence>
<organism evidence="1 2">
    <name type="scientific">Cylindrobasidium torrendii FP15055 ss-10</name>
    <dbReference type="NCBI Taxonomy" id="1314674"/>
    <lineage>
        <taxon>Eukaryota</taxon>
        <taxon>Fungi</taxon>
        <taxon>Dikarya</taxon>
        <taxon>Basidiomycota</taxon>
        <taxon>Agaricomycotina</taxon>
        <taxon>Agaricomycetes</taxon>
        <taxon>Agaricomycetidae</taxon>
        <taxon>Agaricales</taxon>
        <taxon>Marasmiineae</taxon>
        <taxon>Physalacriaceae</taxon>
        <taxon>Cylindrobasidium</taxon>
    </lineage>
</organism>
<dbReference type="Proteomes" id="UP000054007">
    <property type="component" value="Unassembled WGS sequence"/>
</dbReference>
<reference evidence="1 2" key="1">
    <citation type="journal article" date="2015" name="Fungal Genet. Biol.">
        <title>Evolution of novel wood decay mechanisms in Agaricales revealed by the genome sequences of Fistulina hepatica and Cylindrobasidium torrendii.</title>
        <authorList>
            <person name="Floudas D."/>
            <person name="Held B.W."/>
            <person name="Riley R."/>
            <person name="Nagy L.G."/>
            <person name="Koehler G."/>
            <person name="Ransdell A.S."/>
            <person name="Younus H."/>
            <person name="Chow J."/>
            <person name="Chiniquy J."/>
            <person name="Lipzen A."/>
            <person name="Tritt A."/>
            <person name="Sun H."/>
            <person name="Haridas S."/>
            <person name="LaButti K."/>
            <person name="Ohm R.A."/>
            <person name="Kues U."/>
            <person name="Blanchette R.A."/>
            <person name="Grigoriev I.V."/>
            <person name="Minto R.E."/>
            <person name="Hibbett D.S."/>
        </authorList>
    </citation>
    <scope>NUCLEOTIDE SEQUENCE [LARGE SCALE GENOMIC DNA]</scope>
    <source>
        <strain evidence="1 2">FP15055 ss-10</strain>
    </source>
</reference>
<sequence>MSSPSTRESRKPQLQVDLSFMSGLPESAGYAMPPNTPTDCVSPPLSKAFCVIPLIYVSPHNTEDTAGFNAKQARA</sequence>
<accession>A0A0D7BMC0</accession>
<proteinExistence type="predicted"/>
<name>A0A0D7BMC0_9AGAR</name>